<keyword evidence="2" id="KW-1185">Reference proteome</keyword>
<reference evidence="1 2" key="1">
    <citation type="submission" date="2020-08" db="EMBL/GenBank/DDBJ databases">
        <title>Complete genome sequence of Entomobacter blattae G55GP.</title>
        <authorList>
            <person name="Poehlein A."/>
            <person name="Guzman J."/>
            <person name="Daniel R."/>
            <person name="Vilcinskas A."/>
        </authorList>
    </citation>
    <scope>NUCLEOTIDE SEQUENCE [LARGE SCALE GENOMIC DNA]</scope>
    <source>
        <strain evidence="1 2">G55GP</strain>
    </source>
</reference>
<dbReference type="EMBL" id="CP060244">
    <property type="protein sequence ID" value="QNT78086.1"/>
    <property type="molecule type" value="Genomic_DNA"/>
</dbReference>
<protein>
    <recommendedName>
        <fullName evidence="3">DNA-directed RNA polymerase</fullName>
    </recommendedName>
</protein>
<dbReference type="RefSeq" id="WP_203414456.1">
    <property type="nucleotide sequence ID" value="NZ_CP060244.1"/>
</dbReference>
<evidence type="ECO:0000313" key="1">
    <source>
        <dbReference type="EMBL" id="QNT78086.1"/>
    </source>
</evidence>
<sequence>MRTFHIGGTAQRGAEQSMVEASHDGVIEIRNRNIVHNSQNMPIIMSCNCSLFRGVRGA</sequence>
<accession>A0A7H1NQM6</accession>
<evidence type="ECO:0008006" key="3">
    <source>
        <dbReference type="Google" id="ProtNLM"/>
    </source>
</evidence>
<name>A0A7H1NQM6_9PROT</name>
<gene>
    <name evidence="1" type="ORF">JGUZn3_08540</name>
</gene>
<dbReference type="KEGG" id="ebla:JGUZn3_08540"/>
<evidence type="ECO:0000313" key="2">
    <source>
        <dbReference type="Proteomes" id="UP000516349"/>
    </source>
</evidence>
<dbReference type="Proteomes" id="UP000516349">
    <property type="component" value="Chromosome"/>
</dbReference>
<proteinExistence type="predicted"/>
<dbReference type="AlphaFoldDB" id="A0A7H1NQM6"/>
<organism evidence="1 2">
    <name type="scientific">Entomobacter blattae</name>
    <dbReference type="NCBI Taxonomy" id="2762277"/>
    <lineage>
        <taxon>Bacteria</taxon>
        <taxon>Pseudomonadati</taxon>
        <taxon>Pseudomonadota</taxon>
        <taxon>Alphaproteobacteria</taxon>
        <taxon>Acetobacterales</taxon>
        <taxon>Acetobacteraceae</taxon>
        <taxon>Entomobacter</taxon>
    </lineage>
</organism>